<evidence type="ECO:0008006" key="4">
    <source>
        <dbReference type="Google" id="ProtNLM"/>
    </source>
</evidence>
<dbReference type="KEGG" id="taa:NMY3_00587"/>
<dbReference type="EMBL" id="CP012850">
    <property type="protein sequence ID" value="ALI34797.1"/>
    <property type="molecule type" value="Genomic_DNA"/>
</dbReference>
<sequence length="83" mass="9399">MTDTISKYSTYCTVCKISVNLSDIRFVRLANNMATIEGNCTICGLRLMKGKIMPKAGKNPLQKSKRKNNKRKSNPYNLLKSKK</sequence>
<evidence type="ECO:0000313" key="3">
    <source>
        <dbReference type="Proteomes" id="UP000058925"/>
    </source>
</evidence>
<name>A0A654LV00_9ARCH</name>
<evidence type="ECO:0000256" key="1">
    <source>
        <dbReference type="SAM" id="MobiDB-lite"/>
    </source>
</evidence>
<feature type="region of interest" description="Disordered" evidence="1">
    <location>
        <begin position="54"/>
        <end position="83"/>
    </location>
</feature>
<accession>A0A654LV00</accession>
<protein>
    <recommendedName>
        <fullName evidence="4">DUF5679 domain-containing protein</fullName>
    </recommendedName>
</protein>
<evidence type="ECO:0000313" key="2">
    <source>
        <dbReference type="EMBL" id="ALI34797.1"/>
    </source>
</evidence>
<organism evidence="2 3">
    <name type="scientific">Candidatus Nitrosocosmicus oleophilus</name>
    <dbReference type="NCBI Taxonomy" id="1353260"/>
    <lineage>
        <taxon>Archaea</taxon>
        <taxon>Nitrososphaerota</taxon>
        <taxon>Nitrososphaeria</taxon>
        <taxon>Nitrososphaerales</taxon>
        <taxon>Nitrososphaeraceae</taxon>
        <taxon>Candidatus Nitrosocosmicus</taxon>
    </lineage>
</organism>
<dbReference type="AlphaFoldDB" id="A0A654LV00"/>
<reference evidence="3" key="1">
    <citation type="submission" date="2015-10" db="EMBL/GenBank/DDBJ databases">
        <title>Niche specialization of a soil ammonia-oxidizing archaeon, Candidatus Nitrosocosmicus oleophilus.</title>
        <authorList>
            <person name="Jung M.-Y."/>
            <person name="Rhee S.-K."/>
        </authorList>
    </citation>
    <scope>NUCLEOTIDE SEQUENCE [LARGE SCALE GENOMIC DNA]</scope>
    <source>
        <strain evidence="3">MY3</strain>
    </source>
</reference>
<dbReference type="Proteomes" id="UP000058925">
    <property type="component" value="Chromosome"/>
</dbReference>
<keyword evidence="3" id="KW-1185">Reference proteome</keyword>
<gene>
    <name evidence="2" type="ORF">NMY3_00587</name>
</gene>
<feature type="compositionally biased region" description="Basic residues" evidence="1">
    <location>
        <begin position="63"/>
        <end position="73"/>
    </location>
</feature>
<proteinExistence type="predicted"/>